<comment type="caution">
    <text evidence="2">The sequence shown here is derived from an EMBL/GenBank/DDBJ whole genome shotgun (WGS) entry which is preliminary data.</text>
</comment>
<evidence type="ECO:0000313" key="2">
    <source>
        <dbReference type="EMBL" id="GAA2459580.1"/>
    </source>
</evidence>
<keyword evidence="1" id="KW-1133">Transmembrane helix</keyword>
<dbReference type="RefSeq" id="WP_344327479.1">
    <property type="nucleotide sequence ID" value="NZ_BAAASZ010000035.1"/>
</dbReference>
<name>A0ABN3KGU6_9ACTN</name>
<reference evidence="2 3" key="1">
    <citation type="journal article" date="2019" name="Int. J. Syst. Evol. Microbiol.">
        <title>The Global Catalogue of Microorganisms (GCM) 10K type strain sequencing project: providing services to taxonomists for standard genome sequencing and annotation.</title>
        <authorList>
            <consortium name="The Broad Institute Genomics Platform"/>
            <consortium name="The Broad Institute Genome Sequencing Center for Infectious Disease"/>
            <person name="Wu L."/>
            <person name="Ma J."/>
        </authorList>
    </citation>
    <scope>NUCLEOTIDE SEQUENCE [LARGE SCALE GENOMIC DNA]</scope>
    <source>
        <strain evidence="2 3">JCM 6305</strain>
    </source>
</reference>
<accession>A0ABN3KGU6</accession>
<evidence type="ECO:0000256" key="1">
    <source>
        <dbReference type="SAM" id="Phobius"/>
    </source>
</evidence>
<keyword evidence="1" id="KW-0812">Transmembrane</keyword>
<dbReference type="Proteomes" id="UP001501638">
    <property type="component" value="Unassembled WGS sequence"/>
</dbReference>
<protein>
    <recommendedName>
        <fullName evidence="4">DUF3592 domain-containing protein</fullName>
    </recommendedName>
</protein>
<evidence type="ECO:0000313" key="3">
    <source>
        <dbReference type="Proteomes" id="UP001501638"/>
    </source>
</evidence>
<evidence type="ECO:0008006" key="4">
    <source>
        <dbReference type="Google" id="ProtNLM"/>
    </source>
</evidence>
<feature type="transmembrane region" description="Helical" evidence="1">
    <location>
        <begin position="6"/>
        <end position="25"/>
    </location>
</feature>
<organism evidence="2 3">
    <name type="scientific">Streptomyces macrosporus</name>
    <dbReference type="NCBI Taxonomy" id="44032"/>
    <lineage>
        <taxon>Bacteria</taxon>
        <taxon>Bacillati</taxon>
        <taxon>Actinomycetota</taxon>
        <taxon>Actinomycetes</taxon>
        <taxon>Kitasatosporales</taxon>
        <taxon>Streptomycetaceae</taxon>
        <taxon>Streptomyces</taxon>
    </lineage>
</organism>
<keyword evidence="3" id="KW-1185">Reference proteome</keyword>
<feature type="transmembrane region" description="Helical" evidence="1">
    <location>
        <begin position="113"/>
        <end position="131"/>
    </location>
</feature>
<gene>
    <name evidence="2" type="ORF">GCM10010405_49750</name>
</gene>
<dbReference type="EMBL" id="BAAASZ010000035">
    <property type="protein sequence ID" value="GAA2459580.1"/>
    <property type="molecule type" value="Genomic_DNA"/>
</dbReference>
<sequence>MGQVLYLLGGLVFVALAVGTVREAARDRERYQRAATAVGQVVEVEVEELAEGTIHQPVVEFRAGPEGRVMRCRPPLPELARNTVKSGQRVNLRYDREDPTRTWVDGHEPEPSLMGVALWLLIAAGMLFQAFD</sequence>
<proteinExistence type="predicted"/>
<keyword evidence="1" id="KW-0472">Membrane</keyword>